<protein>
    <recommendedName>
        <fullName evidence="2">AAA+ ATPase domain-containing protein</fullName>
    </recommendedName>
</protein>
<dbReference type="GO" id="GO:0016887">
    <property type="term" value="F:ATP hydrolysis activity"/>
    <property type="evidence" value="ECO:0007669"/>
    <property type="project" value="InterPro"/>
</dbReference>
<evidence type="ECO:0000313" key="4">
    <source>
        <dbReference type="Proteomes" id="UP000316199"/>
    </source>
</evidence>
<keyword evidence="1" id="KW-0472">Membrane</keyword>
<dbReference type="CDD" id="cd00009">
    <property type="entry name" value="AAA"/>
    <property type="match status" value="1"/>
</dbReference>
<feature type="domain" description="AAA+ ATPase" evidence="2">
    <location>
        <begin position="41"/>
        <end position="194"/>
    </location>
</feature>
<dbReference type="InterPro" id="IPR036366">
    <property type="entry name" value="PGBDSf"/>
</dbReference>
<dbReference type="InterPro" id="IPR027417">
    <property type="entry name" value="P-loop_NTPase"/>
</dbReference>
<dbReference type="InterPro" id="IPR052026">
    <property type="entry name" value="ExeA_AAA_ATPase_DNA-bind"/>
</dbReference>
<organism evidence="3 4">
    <name type="scientific">OM182 bacterium</name>
    <dbReference type="NCBI Taxonomy" id="2510334"/>
    <lineage>
        <taxon>Bacteria</taxon>
        <taxon>Pseudomonadati</taxon>
        <taxon>Pseudomonadota</taxon>
        <taxon>Gammaproteobacteria</taxon>
        <taxon>OMG group</taxon>
        <taxon>OM182 clade</taxon>
    </lineage>
</organism>
<feature type="transmembrane region" description="Helical" evidence="1">
    <location>
        <begin position="274"/>
        <end position="298"/>
    </location>
</feature>
<dbReference type="Gene3D" id="1.10.101.10">
    <property type="entry name" value="PGBD-like superfamily/PGBD"/>
    <property type="match status" value="1"/>
</dbReference>
<dbReference type="PANTHER" id="PTHR35894">
    <property type="entry name" value="GENERAL SECRETION PATHWAY PROTEIN A-RELATED"/>
    <property type="match status" value="1"/>
</dbReference>
<dbReference type="SUPFAM" id="SSF52540">
    <property type="entry name" value="P-loop containing nucleoside triphosphate hydrolases"/>
    <property type="match status" value="1"/>
</dbReference>
<evidence type="ECO:0000256" key="1">
    <source>
        <dbReference type="SAM" id="Phobius"/>
    </source>
</evidence>
<proteinExistence type="predicted"/>
<dbReference type="EMBL" id="SHAG01000002">
    <property type="protein sequence ID" value="RZO77483.1"/>
    <property type="molecule type" value="Genomic_DNA"/>
</dbReference>
<dbReference type="Pfam" id="PF01471">
    <property type="entry name" value="PG_binding_1"/>
    <property type="match status" value="1"/>
</dbReference>
<reference evidence="3 4" key="1">
    <citation type="submission" date="2019-02" db="EMBL/GenBank/DDBJ databases">
        <title>Prokaryotic population dynamics and viral predation in marine succession experiment using metagenomics: the confinement effect.</title>
        <authorList>
            <person name="Haro-Moreno J.M."/>
            <person name="Rodriguez-Valera F."/>
            <person name="Lopez-Perez M."/>
        </authorList>
    </citation>
    <scope>NUCLEOTIDE SEQUENCE [LARGE SCALE GENOMIC DNA]</scope>
    <source>
        <strain evidence="3">MED-G157</strain>
    </source>
</reference>
<keyword evidence="1" id="KW-0812">Transmembrane</keyword>
<gene>
    <name evidence="3" type="ORF">EVA68_01120</name>
</gene>
<evidence type="ECO:0000259" key="2">
    <source>
        <dbReference type="SMART" id="SM00382"/>
    </source>
</evidence>
<sequence length="537" mass="60256">MYEKYFGLTSAPFSIAPDPQYLYMSDRHREALAHLIYGVKNNGFILLTGEVGTGKTTVCRCLLEQLPDDVDTAFIVNPKVTENELLSSICNELRIPYRQRATSKELIDELNTHLLETLEEDRRTLVIIDEAQNLSVGVLEQLRLLTNLETNQRKLLQIILLGQPELLDTLARKSLRQLSQRVTARFHLEALNKDESRQYIAHRLSIAGARGNFFRRSAMDSIYRISKGIPRVINLICDHCLLGAYAENQAVVSPRIVKKASKEILLDNSKFSRITITIISGLVGLAGLAIAAYLFMYVPLGGYSDEIEDNNQNLIETPVTNVSEYSEVNTPISLVTGHSDKGLAFDDLFALWGIYINDRNLPPCKAINPIGLACLELTSNLQEITNLNRPVIVHLSNALGWITISSLNKDNATLIAREREYSVSKEELNQSFDGSFTVVWRMPPGYQRPISLGDRGADVDWLVYQLSILEDDPNDKTTGHVFDKATSEKVMLFQKRANLTANGIVDPLSWIYFNSIEAINIPLLYQSESNNPPIGED</sequence>
<evidence type="ECO:0000313" key="3">
    <source>
        <dbReference type="EMBL" id="RZO77483.1"/>
    </source>
</evidence>
<dbReference type="InterPro" id="IPR003593">
    <property type="entry name" value="AAA+_ATPase"/>
</dbReference>
<dbReference type="InterPro" id="IPR049945">
    <property type="entry name" value="AAA_22"/>
</dbReference>
<dbReference type="SUPFAM" id="SSF47090">
    <property type="entry name" value="PGBD-like"/>
    <property type="match status" value="1"/>
</dbReference>
<dbReference type="InterPro" id="IPR036365">
    <property type="entry name" value="PGBD-like_sf"/>
</dbReference>
<dbReference type="Gene3D" id="3.40.50.300">
    <property type="entry name" value="P-loop containing nucleotide triphosphate hydrolases"/>
    <property type="match status" value="1"/>
</dbReference>
<dbReference type="InterPro" id="IPR002477">
    <property type="entry name" value="Peptidoglycan-bd-like"/>
</dbReference>
<dbReference type="Pfam" id="PF13401">
    <property type="entry name" value="AAA_22"/>
    <property type="match status" value="1"/>
</dbReference>
<dbReference type="PANTHER" id="PTHR35894:SF1">
    <property type="entry name" value="PHOSPHORIBULOKINASE _ URIDINE KINASE FAMILY"/>
    <property type="match status" value="1"/>
</dbReference>
<accession>A0A520S4T0</accession>
<dbReference type="Proteomes" id="UP000316199">
    <property type="component" value="Unassembled WGS sequence"/>
</dbReference>
<dbReference type="SMART" id="SM00382">
    <property type="entry name" value="AAA"/>
    <property type="match status" value="1"/>
</dbReference>
<comment type="caution">
    <text evidence="3">The sequence shown here is derived from an EMBL/GenBank/DDBJ whole genome shotgun (WGS) entry which is preliminary data.</text>
</comment>
<dbReference type="AlphaFoldDB" id="A0A520S4T0"/>
<keyword evidence="1" id="KW-1133">Transmembrane helix</keyword>
<name>A0A520S4T0_9GAMM</name>
<dbReference type="Gene3D" id="3.90.70.10">
    <property type="entry name" value="Cysteine proteinases"/>
    <property type="match status" value="1"/>
</dbReference>